<dbReference type="RefSeq" id="WP_344511804.1">
    <property type="nucleotide sequence ID" value="NZ_BAAAQD010000029.1"/>
</dbReference>
<dbReference type="SUPFAM" id="SSF51735">
    <property type="entry name" value="NAD(P)-binding Rossmann-fold domains"/>
    <property type="match status" value="1"/>
</dbReference>
<dbReference type="InterPro" id="IPR052718">
    <property type="entry name" value="NmrA-type_oxidoreductase"/>
</dbReference>
<dbReference type="InterPro" id="IPR008030">
    <property type="entry name" value="NmrA-like"/>
</dbReference>
<dbReference type="Gene3D" id="3.90.25.10">
    <property type="entry name" value="UDP-galactose 4-epimerase, domain 1"/>
    <property type="match status" value="1"/>
</dbReference>
<feature type="domain" description="NmrA-like" evidence="1">
    <location>
        <begin position="2"/>
        <end position="251"/>
    </location>
</feature>
<evidence type="ECO:0000313" key="2">
    <source>
        <dbReference type="EMBL" id="GAA1560601.1"/>
    </source>
</evidence>
<dbReference type="Pfam" id="PF05368">
    <property type="entry name" value="NmrA"/>
    <property type="match status" value="1"/>
</dbReference>
<accession>A0ABN2CLB1</accession>
<comment type="caution">
    <text evidence="2">The sequence shown here is derived from an EMBL/GenBank/DDBJ whole genome shotgun (WGS) entry which is preliminary data.</text>
</comment>
<protein>
    <submittedName>
        <fullName evidence="2">NAD(P)H-binding protein</fullName>
    </submittedName>
</protein>
<sequence length="291" mass="29892">MIIVTGATGNLGSRIVTRLLELVPADTVGVSVRDAGKAAALAERGVRVRVGDFTDPDTLQHAFEGASQVLVISASIRGAGAVAANIAAIDAARAAGAQRILYTSHQAAAKDSLFAPQLTHALTEEHLTRQGVAFTALRNGFYASTLGHYIGAALETGRLVAPQDGPVSWTDHADLAEVAAAVLAGNITLDGVTAPLTAPQALDFEAVAGILSDLTGRTIERVVVDDEAWKAAAVERGMPPQAADFTLGMFRAARRGEFAVTDPTLEAVIGRAAVPAGAVLATMTAAQLAAR</sequence>
<proteinExistence type="predicted"/>
<dbReference type="Gene3D" id="3.40.50.720">
    <property type="entry name" value="NAD(P)-binding Rossmann-like Domain"/>
    <property type="match status" value="1"/>
</dbReference>
<organism evidence="2 3">
    <name type="scientific">Dactylosporangium maewongense</name>
    <dbReference type="NCBI Taxonomy" id="634393"/>
    <lineage>
        <taxon>Bacteria</taxon>
        <taxon>Bacillati</taxon>
        <taxon>Actinomycetota</taxon>
        <taxon>Actinomycetes</taxon>
        <taxon>Micromonosporales</taxon>
        <taxon>Micromonosporaceae</taxon>
        <taxon>Dactylosporangium</taxon>
    </lineage>
</organism>
<keyword evidence="3" id="KW-1185">Reference proteome</keyword>
<evidence type="ECO:0000259" key="1">
    <source>
        <dbReference type="Pfam" id="PF05368"/>
    </source>
</evidence>
<dbReference type="EMBL" id="BAAAQD010000029">
    <property type="protein sequence ID" value="GAA1560601.1"/>
    <property type="molecule type" value="Genomic_DNA"/>
</dbReference>
<dbReference type="InterPro" id="IPR036291">
    <property type="entry name" value="NAD(P)-bd_dom_sf"/>
</dbReference>
<dbReference type="PANTHER" id="PTHR47129">
    <property type="entry name" value="QUINONE OXIDOREDUCTASE 2"/>
    <property type="match status" value="1"/>
</dbReference>
<name>A0ABN2CLB1_9ACTN</name>
<evidence type="ECO:0000313" key="3">
    <source>
        <dbReference type="Proteomes" id="UP001501470"/>
    </source>
</evidence>
<dbReference type="PANTHER" id="PTHR47129:SF1">
    <property type="entry name" value="NMRA-LIKE DOMAIN-CONTAINING PROTEIN"/>
    <property type="match status" value="1"/>
</dbReference>
<dbReference type="Proteomes" id="UP001501470">
    <property type="component" value="Unassembled WGS sequence"/>
</dbReference>
<reference evidence="2 3" key="1">
    <citation type="journal article" date="2019" name="Int. J. Syst. Evol. Microbiol.">
        <title>The Global Catalogue of Microorganisms (GCM) 10K type strain sequencing project: providing services to taxonomists for standard genome sequencing and annotation.</title>
        <authorList>
            <consortium name="The Broad Institute Genomics Platform"/>
            <consortium name="The Broad Institute Genome Sequencing Center for Infectious Disease"/>
            <person name="Wu L."/>
            <person name="Ma J."/>
        </authorList>
    </citation>
    <scope>NUCLEOTIDE SEQUENCE [LARGE SCALE GENOMIC DNA]</scope>
    <source>
        <strain evidence="2 3">JCM 15933</strain>
    </source>
</reference>
<gene>
    <name evidence="2" type="ORF">GCM10009827_097340</name>
</gene>